<comment type="cofactor">
    <cofactor evidence="3">
        <name>Fe(2+)</name>
        <dbReference type="ChEBI" id="CHEBI:29033"/>
    </cofactor>
</comment>
<dbReference type="SMART" id="SM01124">
    <property type="entry name" value="DBR1"/>
    <property type="match status" value="1"/>
</dbReference>
<evidence type="ECO:0000313" key="16">
    <source>
        <dbReference type="Proteomes" id="UP000011750"/>
    </source>
</evidence>
<keyword evidence="9" id="KW-0862">Zinc</keyword>
<sequence length="598" mass="66832">MVVYAVSVAVCSSSSPRTSSSRFMICFPGLLLSEVGTSCRVVEFSGFLLGIILVLHFMLAGASDGFSSSSFSSSVLDGYGRVMVLVSLTITACVRSSLTSQHYMGLLELLVVVRETIVCRLGSGYGVQRLRPVFLGSAPCTGDLTLSASCSQEPPTNHSFVSRETTVRIDIETGHVHVLSVHRGIARCMHGDLDSVYKTIQHHEHIHSTKVDLLLCCGDFQAVRNEKDMDSLSVPIKYREMKSFWKYYSGQEVAPVPTIFIGGNHEASNYLWELYYGGWAASNIYFLGYAGVVKFGNLRIGGLSGIFNGRDYHSGHFERPPYNRNTIRSVYHVREYDVHKLMQLEEPLDIFLSHDWPVGITDYGDSKALIQQKPYFQEEIQARTLGSKPAALLLEKLKPRYWFSAHLHCKFAASVQHGSDGSVTKFLALDKCGPGKKFLQIIDIESEPGPFEVLYDEEWLAVTRMFNSVFPLTERRANFSSASMNIQESRECVRKKLEERQFKPFEFVRTVPAHNPSQRIFDSMPDIPQNPQTLSLLELLGLPYLLDSSPVTGERTAIPASPAPPSDFQTYDSEEIPIDDTDDLEEIAEAKADDPTRE</sequence>
<dbReference type="PANTHER" id="PTHR12849:SF1">
    <property type="entry name" value="LARIAT DEBRANCHING ENZYME C-TERMINAL DOMAIN-CONTAINING PROTEIN"/>
    <property type="match status" value="1"/>
</dbReference>
<dbReference type="InterPro" id="IPR041816">
    <property type="entry name" value="Dbr1_N"/>
</dbReference>
<keyword evidence="6" id="KW-0507">mRNA processing</keyword>
<dbReference type="InterPro" id="IPR004843">
    <property type="entry name" value="Calcineurin-like_PHP"/>
</dbReference>
<evidence type="ECO:0000313" key="15">
    <source>
        <dbReference type="EnsemblPlants" id="Bra010221.1-P"/>
    </source>
</evidence>
<evidence type="ECO:0000256" key="2">
    <source>
        <dbReference type="ARBA" id="ARBA00001947"/>
    </source>
</evidence>
<comment type="cofactor">
    <cofactor evidence="2">
        <name>Zn(2+)</name>
        <dbReference type="ChEBI" id="CHEBI:29105"/>
    </cofactor>
</comment>
<dbReference type="GO" id="GO:0005634">
    <property type="term" value="C:nucleus"/>
    <property type="evidence" value="ECO:0000318"/>
    <property type="project" value="GO_Central"/>
</dbReference>
<reference evidence="15" key="3">
    <citation type="submission" date="2023-03" db="UniProtKB">
        <authorList>
            <consortium name="EnsemblPlants"/>
        </authorList>
    </citation>
    <scope>IDENTIFICATION</scope>
    <source>
        <strain evidence="15">cv. Chiifu-401-42</strain>
    </source>
</reference>
<dbReference type="Pfam" id="PF05011">
    <property type="entry name" value="DBR1"/>
    <property type="match status" value="1"/>
</dbReference>
<feature type="region of interest" description="Disordered" evidence="13">
    <location>
        <begin position="553"/>
        <end position="598"/>
    </location>
</feature>
<name>M4D172_BRACM</name>
<evidence type="ECO:0000256" key="13">
    <source>
        <dbReference type="SAM" id="MobiDB-lite"/>
    </source>
</evidence>
<dbReference type="InterPro" id="IPR007708">
    <property type="entry name" value="DBR1_C"/>
</dbReference>
<dbReference type="Gene3D" id="3.60.21.10">
    <property type="match status" value="1"/>
</dbReference>
<evidence type="ECO:0000259" key="14">
    <source>
        <dbReference type="SMART" id="SM01124"/>
    </source>
</evidence>
<comment type="cofactor">
    <cofactor evidence="1">
        <name>Mn(2+)</name>
        <dbReference type="ChEBI" id="CHEBI:29035"/>
    </cofactor>
</comment>
<dbReference type="GO" id="GO:0046872">
    <property type="term" value="F:metal ion binding"/>
    <property type="evidence" value="ECO:0007669"/>
    <property type="project" value="UniProtKB-KW"/>
</dbReference>
<dbReference type="HOGENOM" id="CLU_005893_2_0_1"/>
<organism evidence="15 16">
    <name type="scientific">Brassica campestris</name>
    <name type="common">Field mustard</name>
    <dbReference type="NCBI Taxonomy" id="3711"/>
    <lineage>
        <taxon>Eukaryota</taxon>
        <taxon>Viridiplantae</taxon>
        <taxon>Streptophyta</taxon>
        <taxon>Embryophyta</taxon>
        <taxon>Tracheophyta</taxon>
        <taxon>Spermatophyta</taxon>
        <taxon>Magnoliopsida</taxon>
        <taxon>eudicotyledons</taxon>
        <taxon>Gunneridae</taxon>
        <taxon>Pentapetalae</taxon>
        <taxon>rosids</taxon>
        <taxon>malvids</taxon>
        <taxon>Brassicales</taxon>
        <taxon>Brassicaceae</taxon>
        <taxon>Brassiceae</taxon>
        <taxon>Brassica</taxon>
    </lineage>
</organism>
<protein>
    <recommendedName>
        <fullName evidence="14">Lariat debranching enzyme C-terminal domain-containing protein</fullName>
    </recommendedName>
</protein>
<dbReference type="AlphaFoldDB" id="M4D172"/>
<accession>M4D172</accession>
<feature type="compositionally biased region" description="Basic and acidic residues" evidence="13">
    <location>
        <begin position="588"/>
        <end position="598"/>
    </location>
</feature>
<comment type="similarity">
    <text evidence="5">Belongs to the lariat debranching enzyme family.</text>
</comment>
<keyword evidence="11" id="KW-0464">Manganese</keyword>
<keyword evidence="16" id="KW-1185">Reference proteome</keyword>
<dbReference type="OMA" id="YNRNTIR"/>
<dbReference type="GO" id="GO:0000398">
    <property type="term" value="P:mRNA splicing, via spliceosome"/>
    <property type="evidence" value="ECO:0000318"/>
    <property type="project" value="GO_Central"/>
</dbReference>
<evidence type="ECO:0000256" key="7">
    <source>
        <dbReference type="ARBA" id="ARBA00022723"/>
    </source>
</evidence>
<reference evidence="15 16" key="1">
    <citation type="journal article" date="2011" name="Nat. Genet.">
        <title>The genome of the mesopolyploid crop species Brassica rapa.</title>
        <authorList>
            <consortium name="Brassica rapa Genome Sequencing Project Consortium"/>
            <person name="Wang X."/>
            <person name="Wang H."/>
            <person name="Wang J."/>
            <person name="Sun R."/>
            <person name="Wu J."/>
            <person name="Liu S."/>
            <person name="Bai Y."/>
            <person name="Mun J.H."/>
            <person name="Bancroft I."/>
            <person name="Cheng F."/>
            <person name="Huang S."/>
            <person name="Li X."/>
            <person name="Hua W."/>
            <person name="Wang J."/>
            <person name="Wang X."/>
            <person name="Freeling M."/>
            <person name="Pires J.C."/>
            <person name="Paterson A.H."/>
            <person name="Chalhoub B."/>
            <person name="Wang B."/>
            <person name="Hayward A."/>
            <person name="Sharpe A.G."/>
            <person name="Park B.S."/>
            <person name="Weisshaar B."/>
            <person name="Liu B."/>
            <person name="Li B."/>
            <person name="Liu B."/>
            <person name="Tong C."/>
            <person name="Song C."/>
            <person name="Duran C."/>
            <person name="Peng C."/>
            <person name="Geng C."/>
            <person name="Koh C."/>
            <person name="Lin C."/>
            <person name="Edwards D."/>
            <person name="Mu D."/>
            <person name="Shen D."/>
            <person name="Soumpourou E."/>
            <person name="Li F."/>
            <person name="Fraser F."/>
            <person name="Conant G."/>
            <person name="Lassalle G."/>
            <person name="King G.J."/>
            <person name="Bonnema G."/>
            <person name="Tang H."/>
            <person name="Wang H."/>
            <person name="Belcram H."/>
            <person name="Zhou H."/>
            <person name="Hirakawa H."/>
            <person name="Abe H."/>
            <person name="Guo H."/>
            <person name="Wang H."/>
            <person name="Jin H."/>
            <person name="Parkin I.A."/>
            <person name="Batley J."/>
            <person name="Kim J.S."/>
            <person name="Just J."/>
            <person name="Li J."/>
            <person name="Xu J."/>
            <person name="Deng J."/>
            <person name="Kim J.A."/>
            <person name="Li J."/>
            <person name="Yu J."/>
            <person name="Meng J."/>
            <person name="Wang J."/>
            <person name="Min J."/>
            <person name="Poulain J."/>
            <person name="Wang J."/>
            <person name="Hatakeyama K."/>
            <person name="Wu K."/>
            <person name="Wang L."/>
            <person name="Fang L."/>
            <person name="Trick M."/>
            <person name="Links M.G."/>
            <person name="Zhao M."/>
            <person name="Jin M."/>
            <person name="Ramchiary N."/>
            <person name="Drou N."/>
            <person name="Berkman P.J."/>
            <person name="Cai Q."/>
            <person name="Huang Q."/>
            <person name="Li R."/>
            <person name="Tabata S."/>
            <person name="Cheng S."/>
            <person name="Zhang S."/>
            <person name="Zhang S."/>
            <person name="Huang S."/>
            <person name="Sato S."/>
            <person name="Sun S."/>
            <person name="Kwon S.J."/>
            <person name="Choi S.R."/>
            <person name="Lee T.H."/>
            <person name="Fan W."/>
            <person name="Zhao X."/>
            <person name="Tan X."/>
            <person name="Xu X."/>
            <person name="Wang Y."/>
            <person name="Qiu Y."/>
            <person name="Yin Y."/>
            <person name="Li Y."/>
            <person name="Du Y."/>
            <person name="Liao Y."/>
            <person name="Lim Y."/>
            <person name="Narusaka Y."/>
            <person name="Wang Y."/>
            <person name="Wang Z."/>
            <person name="Li Z."/>
            <person name="Wang Z."/>
            <person name="Xiong Z."/>
            <person name="Zhang Z."/>
        </authorList>
    </citation>
    <scope>NUCLEOTIDE SEQUENCE [LARGE SCALE GENOMIC DNA]</scope>
    <source>
        <strain evidence="15 16">cv. Chiifu-401-42</strain>
    </source>
</reference>
<dbReference type="InterPro" id="IPR029052">
    <property type="entry name" value="Metallo-depent_PP-like"/>
</dbReference>
<keyword evidence="8" id="KW-0378">Hydrolase</keyword>
<evidence type="ECO:0000256" key="5">
    <source>
        <dbReference type="ARBA" id="ARBA00006045"/>
    </source>
</evidence>
<dbReference type="STRING" id="51351.M4D172"/>
<feature type="compositionally biased region" description="Acidic residues" evidence="13">
    <location>
        <begin position="572"/>
        <end position="587"/>
    </location>
</feature>
<evidence type="ECO:0000256" key="3">
    <source>
        <dbReference type="ARBA" id="ARBA00001954"/>
    </source>
</evidence>
<dbReference type="GO" id="GO:0008419">
    <property type="term" value="F:RNA lariat debranching enzyme activity"/>
    <property type="evidence" value="ECO:0000318"/>
    <property type="project" value="GO_Central"/>
</dbReference>
<feature type="domain" description="Lariat debranching enzyme C-terminal" evidence="14">
    <location>
        <begin position="415"/>
        <end position="546"/>
    </location>
</feature>
<evidence type="ECO:0000256" key="4">
    <source>
        <dbReference type="ARBA" id="ARBA00004123"/>
    </source>
</evidence>
<evidence type="ECO:0000256" key="11">
    <source>
        <dbReference type="ARBA" id="ARBA00023211"/>
    </source>
</evidence>
<evidence type="ECO:0000256" key="1">
    <source>
        <dbReference type="ARBA" id="ARBA00001936"/>
    </source>
</evidence>
<dbReference type="SUPFAM" id="SSF56300">
    <property type="entry name" value="Metallo-dependent phosphatases"/>
    <property type="match status" value="1"/>
</dbReference>
<keyword evidence="10" id="KW-0408">Iron</keyword>
<dbReference type="Gramene" id="Bra010221.1">
    <property type="protein sequence ID" value="Bra010221.1-P"/>
    <property type="gene ID" value="Bra010221"/>
</dbReference>
<evidence type="ECO:0000256" key="8">
    <source>
        <dbReference type="ARBA" id="ARBA00022801"/>
    </source>
</evidence>
<dbReference type="FunFam" id="3.60.21.10:FF:000035">
    <property type="entry name" value="Lariat debranching enzyme"/>
    <property type="match status" value="1"/>
</dbReference>
<dbReference type="Proteomes" id="UP000011750">
    <property type="component" value="Chromosome A08"/>
</dbReference>
<proteinExistence type="inferred from homology"/>
<comment type="subcellular location">
    <subcellularLocation>
        <location evidence="4">Nucleus</location>
    </subcellularLocation>
</comment>
<evidence type="ECO:0000256" key="12">
    <source>
        <dbReference type="ARBA" id="ARBA00023242"/>
    </source>
</evidence>
<dbReference type="CDD" id="cd00844">
    <property type="entry name" value="MPP_Dbr1_N"/>
    <property type="match status" value="1"/>
</dbReference>
<dbReference type="PANTHER" id="PTHR12849">
    <property type="entry name" value="RNA LARIAT DEBRANCHING ENZYME"/>
    <property type="match status" value="1"/>
</dbReference>
<dbReference type="eggNOG" id="KOG2863">
    <property type="taxonomic scope" value="Eukaryota"/>
</dbReference>
<evidence type="ECO:0000256" key="6">
    <source>
        <dbReference type="ARBA" id="ARBA00022664"/>
    </source>
</evidence>
<keyword evidence="12" id="KW-0539">Nucleus</keyword>
<dbReference type="InParanoid" id="M4D172"/>
<evidence type="ECO:0000256" key="9">
    <source>
        <dbReference type="ARBA" id="ARBA00022833"/>
    </source>
</evidence>
<evidence type="ECO:0000256" key="10">
    <source>
        <dbReference type="ARBA" id="ARBA00023004"/>
    </source>
</evidence>
<dbReference type="Pfam" id="PF00149">
    <property type="entry name" value="Metallophos"/>
    <property type="match status" value="1"/>
</dbReference>
<dbReference type="FunCoup" id="M4D172">
    <property type="interactions" value="3492"/>
</dbReference>
<reference evidence="15 16" key="2">
    <citation type="journal article" date="2018" name="Hortic Res">
        <title>Improved Brassica rapa reference genome by single-molecule sequencing and chromosome conformation capture technologies.</title>
        <authorList>
            <person name="Zhang L."/>
            <person name="Cai X."/>
            <person name="Wu J."/>
            <person name="Liu M."/>
            <person name="Grob S."/>
            <person name="Cheng F."/>
            <person name="Liang J."/>
            <person name="Cai C."/>
            <person name="Liu Z."/>
            <person name="Liu B."/>
            <person name="Wang F."/>
            <person name="Li S."/>
            <person name="Liu F."/>
            <person name="Li X."/>
            <person name="Cheng L."/>
            <person name="Yang W."/>
            <person name="Li M.H."/>
            <person name="Grossniklaus U."/>
            <person name="Zheng H."/>
            <person name="Wang X."/>
        </authorList>
    </citation>
    <scope>NUCLEOTIDE SEQUENCE [LARGE SCALE GENOMIC DNA]</scope>
    <source>
        <strain evidence="15 16">cv. Chiifu-401-42</strain>
    </source>
</reference>
<keyword evidence="7" id="KW-0479">Metal-binding</keyword>
<dbReference type="EnsemblPlants" id="Bra010221.1">
    <property type="protein sequence ID" value="Bra010221.1-P"/>
    <property type="gene ID" value="Bra010221"/>
</dbReference>